<dbReference type="AlphaFoldDB" id="A0AAV6XJZ5"/>
<dbReference type="Proteomes" id="UP000826271">
    <property type="component" value="Unassembled WGS sequence"/>
</dbReference>
<accession>A0AAV6XJZ5</accession>
<comment type="caution">
    <text evidence="2">The sequence shown here is derived from an EMBL/GenBank/DDBJ whole genome shotgun (WGS) entry which is preliminary data.</text>
</comment>
<dbReference type="PANTHER" id="PTHR46995">
    <property type="entry name" value="OS09G0508200 PROTEIN"/>
    <property type="match status" value="1"/>
</dbReference>
<dbReference type="Pfam" id="PF01190">
    <property type="entry name" value="Pollen_Ole_e_1"/>
    <property type="match status" value="1"/>
</dbReference>
<dbReference type="PANTHER" id="PTHR46995:SF6">
    <property type="entry name" value="POLLEN OLE E 1 ALLERGEN AND EXTENSIN FAMILY PROTEIN"/>
    <property type="match status" value="1"/>
</dbReference>
<keyword evidence="3" id="KW-1185">Reference proteome</keyword>
<evidence type="ECO:0000313" key="2">
    <source>
        <dbReference type="EMBL" id="KAG8383316.1"/>
    </source>
</evidence>
<feature type="signal peptide" evidence="1">
    <location>
        <begin position="1"/>
        <end position="24"/>
    </location>
</feature>
<evidence type="ECO:0000256" key="1">
    <source>
        <dbReference type="SAM" id="SignalP"/>
    </source>
</evidence>
<feature type="chain" id="PRO_5043451090" description="Pollen Ole e 1 allergen and extensin family protein" evidence="1">
    <location>
        <begin position="25"/>
        <end position="266"/>
    </location>
</feature>
<proteinExistence type="predicted"/>
<protein>
    <recommendedName>
        <fullName evidence="4">Pollen Ole e 1 allergen and extensin family protein</fullName>
    </recommendedName>
</protein>
<evidence type="ECO:0000313" key="3">
    <source>
        <dbReference type="Proteomes" id="UP000826271"/>
    </source>
</evidence>
<dbReference type="EMBL" id="WHWC01000005">
    <property type="protein sequence ID" value="KAG8383316.1"/>
    <property type="molecule type" value="Genomic_DNA"/>
</dbReference>
<sequence length="266" mass="29391">MFSLASLLFLVVNSLIYYPYLLLADDQPPQPTSRMITILGSVYCDVCYHNSFSKHSYFLPGVDVHVQCKLKASSPRTAEQISFSVNRTTDRYGMYKVDIPSVDGVDCTPDPPIQSFCQATLIGSTDSVSASSCNVPSTRSSSTEITLKSKQNNVCSYTLGSLSYKPLIRNFSLCGRARGKERLESATNSWNSSKTFLPYIPPYVFPWPQLPPLPQFPPLPPLPPLPPFPSFPFPPTTNPPSLPFPFPPLPPFTPPAFNIDVCTNTI</sequence>
<keyword evidence="1" id="KW-0732">Signal</keyword>
<organism evidence="2 3">
    <name type="scientific">Buddleja alternifolia</name>
    <dbReference type="NCBI Taxonomy" id="168488"/>
    <lineage>
        <taxon>Eukaryota</taxon>
        <taxon>Viridiplantae</taxon>
        <taxon>Streptophyta</taxon>
        <taxon>Embryophyta</taxon>
        <taxon>Tracheophyta</taxon>
        <taxon>Spermatophyta</taxon>
        <taxon>Magnoliopsida</taxon>
        <taxon>eudicotyledons</taxon>
        <taxon>Gunneridae</taxon>
        <taxon>Pentapetalae</taxon>
        <taxon>asterids</taxon>
        <taxon>lamiids</taxon>
        <taxon>Lamiales</taxon>
        <taxon>Scrophulariaceae</taxon>
        <taxon>Buddlejeae</taxon>
        <taxon>Buddleja</taxon>
    </lineage>
</organism>
<gene>
    <name evidence="2" type="ORF">BUALT_Bualt05G0172000</name>
</gene>
<reference evidence="2" key="1">
    <citation type="submission" date="2019-10" db="EMBL/GenBank/DDBJ databases">
        <authorList>
            <person name="Zhang R."/>
            <person name="Pan Y."/>
            <person name="Wang J."/>
            <person name="Ma R."/>
            <person name="Yu S."/>
        </authorList>
    </citation>
    <scope>NUCLEOTIDE SEQUENCE</scope>
    <source>
        <strain evidence="2">LA-IB0</strain>
        <tissue evidence="2">Leaf</tissue>
    </source>
</reference>
<name>A0AAV6XJZ5_9LAMI</name>
<evidence type="ECO:0008006" key="4">
    <source>
        <dbReference type="Google" id="ProtNLM"/>
    </source>
</evidence>